<dbReference type="OrthoDB" id="1149272at2"/>
<accession>A0A7X2ZRN3</accession>
<evidence type="ECO:0008006" key="3">
    <source>
        <dbReference type="Google" id="ProtNLM"/>
    </source>
</evidence>
<dbReference type="AlphaFoldDB" id="A0A7X2ZRN3"/>
<organism evidence="1 2">
    <name type="scientific">Zobellia amurskyensis</name>
    <dbReference type="NCBI Taxonomy" id="248905"/>
    <lineage>
        <taxon>Bacteria</taxon>
        <taxon>Pseudomonadati</taxon>
        <taxon>Bacteroidota</taxon>
        <taxon>Flavobacteriia</taxon>
        <taxon>Flavobacteriales</taxon>
        <taxon>Flavobacteriaceae</taxon>
        <taxon>Zobellia</taxon>
    </lineage>
</organism>
<dbReference type="EMBL" id="RCNR01000006">
    <property type="protein sequence ID" value="MUH35155.1"/>
    <property type="molecule type" value="Genomic_DNA"/>
</dbReference>
<proteinExistence type="predicted"/>
<evidence type="ECO:0000313" key="1">
    <source>
        <dbReference type="EMBL" id="MUH35155.1"/>
    </source>
</evidence>
<reference evidence="1 2" key="1">
    <citation type="journal article" date="2019" name="Mar. Drugs">
        <title>Comparative Genomics and CAZyme Genome Repertoires of Marine Zobellia amurskyensis KMM 3526(T) and Zobellia laminariae KMM 3676(T).</title>
        <authorList>
            <person name="Chernysheva N."/>
            <person name="Bystritskaya E."/>
            <person name="Stenkova A."/>
            <person name="Golovkin I."/>
            <person name="Nedashkovskaya O."/>
            <person name="Isaeva M."/>
        </authorList>
    </citation>
    <scope>NUCLEOTIDE SEQUENCE [LARGE SCALE GENOMIC DNA]</scope>
    <source>
        <strain evidence="1 2">KMM 3526</strain>
    </source>
</reference>
<keyword evidence="2" id="KW-1185">Reference proteome</keyword>
<dbReference type="RefSeq" id="WP_038236743.1">
    <property type="nucleotide sequence ID" value="NZ_RCNR01000006.1"/>
</dbReference>
<comment type="caution">
    <text evidence="1">The sequence shown here is derived from an EMBL/GenBank/DDBJ whole genome shotgun (WGS) entry which is preliminary data.</text>
</comment>
<evidence type="ECO:0000313" key="2">
    <source>
        <dbReference type="Proteomes" id="UP000540519"/>
    </source>
</evidence>
<dbReference type="Proteomes" id="UP000540519">
    <property type="component" value="Unassembled WGS sequence"/>
</dbReference>
<sequence length="71" mass="8279">MIPKKYTSFEQIDQDLKILKLQQDIERENLKMQVQITKNSLYPTHLLGGFSGILQKLTISMVAKKILKKFN</sequence>
<gene>
    <name evidence="1" type="ORF">D9O36_04820</name>
</gene>
<dbReference type="InterPro" id="IPR046290">
    <property type="entry name" value="DUF6327"/>
</dbReference>
<protein>
    <recommendedName>
        <fullName evidence="3">Glutaminyl-tRNA synthetase</fullName>
    </recommendedName>
</protein>
<name>A0A7X2ZRN3_9FLAO</name>
<dbReference type="Pfam" id="PF19852">
    <property type="entry name" value="DUF6327"/>
    <property type="match status" value="1"/>
</dbReference>